<dbReference type="Proteomes" id="UP000076567">
    <property type="component" value="Unassembled WGS sequence"/>
</dbReference>
<gene>
    <name evidence="1" type="ORF">AWM68_12300</name>
</gene>
<comment type="caution">
    <text evidence="1">The sequence shown here is derived from an EMBL/GenBank/DDBJ whole genome shotgun (WGS) entry which is preliminary data.</text>
</comment>
<dbReference type="EMBL" id="LRFC01000038">
    <property type="protein sequence ID" value="KZE63888.1"/>
    <property type="molecule type" value="Genomic_DNA"/>
</dbReference>
<dbReference type="OrthoDB" id="2886357at2"/>
<keyword evidence="2" id="KW-1185">Reference proteome</keyword>
<accession>A0A168CQW6</accession>
<evidence type="ECO:0000313" key="1">
    <source>
        <dbReference type="EMBL" id="KZE63888.1"/>
    </source>
</evidence>
<dbReference type="AlphaFoldDB" id="A0A168CQW6"/>
<sequence length="108" mass="12815">MLEIKSNGTDWNAPVQPIHTLLKKLEQKPLDPVYEGMGNFIIKYKHEHQTDHPRYVGCTHFLGHFATIPYVFNLITNEKVVIEELTKAIRMNQERLDYEQLRRNIFSY</sequence>
<name>A0A168CQW6_9BACL</name>
<proteinExistence type="predicted"/>
<evidence type="ECO:0000313" key="2">
    <source>
        <dbReference type="Proteomes" id="UP000076567"/>
    </source>
</evidence>
<dbReference type="RefSeq" id="WP_066244717.1">
    <property type="nucleotide sequence ID" value="NZ_LRFC01000038.1"/>
</dbReference>
<reference evidence="2" key="1">
    <citation type="submission" date="2016-01" db="EMBL/GenBank/DDBJ databases">
        <title>Draft genome of Chromobacterium sp. F49.</title>
        <authorList>
            <person name="Hong K.W."/>
        </authorList>
    </citation>
    <scope>NUCLEOTIDE SEQUENCE [LARGE SCALE GENOMIC DNA]</scope>
    <source>
        <strain evidence="2">P7IIIA</strain>
    </source>
</reference>
<protein>
    <submittedName>
        <fullName evidence="1">Uncharacterized protein</fullName>
    </submittedName>
</protein>
<organism evidence="1 2">
    <name type="scientific">Fictibacillus phosphorivorans</name>
    <dbReference type="NCBI Taxonomy" id="1221500"/>
    <lineage>
        <taxon>Bacteria</taxon>
        <taxon>Bacillati</taxon>
        <taxon>Bacillota</taxon>
        <taxon>Bacilli</taxon>
        <taxon>Bacillales</taxon>
        <taxon>Fictibacillaceae</taxon>
        <taxon>Fictibacillus</taxon>
    </lineage>
</organism>